<comment type="similarity">
    <text evidence="1">Belongs to the peptidase M16 family.</text>
</comment>
<evidence type="ECO:0000313" key="6">
    <source>
        <dbReference type="Proteomes" id="UP001057375"/>
    </source>
</evidence>
<keyword evidence="6" id="KW-1185">Reference proteome</keyword>
<sequence length="544" mass="59421">MLQSSIIDHGIRVITVPSASSPFLHHGLTIKNGSARETSETCGYTHFLEHAMFHGTKCRENLSKITREVEETGGSLNAATSRGFTFYLLDAISPPSPRKYIDNFLGKKDLNKWATGLLGDMVFNSRLDKSAIDIERGSINNEAQFISKEPYEVSVDLLHYLAFHPTLSDKSGLCFGRPVLGPHKNISSMTPELLKSFISHITPSDCIYISVGDISHEDNIIRVKEMLEDVDLHPVLDIPPSTSKGSDLQSISPCDGFFDASTPMYSGQVFVPRPFHPQGKGPTVHVSLGIRNILPTSSPAASIAASSLFSTLFGRGGIGSLGSFDSLGPCGRRIASSLPSFQSLRSFNTVYDAGIFCGVTVSVNEEDAVRAIDIIGEEINGLFHGNPDSLIHSFSMGKDSDGMKRKSYSLRDKFSEAKRAYLMWQGIGQPLFTSGSSVGQKVLYDVISQAVLAKDSDELFTSPEFADIALSMSLEQFREIFGQVHGVGCILEESIDPSCDILSHIPIRKSEWSEKTGVGYGKLGDFKDMSSSSSLQRWMDSLKF</sequence>
<evidence type="ECO:0000256" key="2">
    <source>
        <dbReference type="ARBA" id="ARBA00030006"/>
    </source>
</evidence>
<dbReference type="PANTHER" id="PTHR11851:SF49">
    <property type="entry name" value="MITOCHONDRIAL-PROCESSING PEPTIDASE SUBUNIT ALPHA"/>
    <property type="match status" value="1"/>
</dbReference>
<reference evidence="5" key="1">
    <citation type="submission" date="2022-03" db="EMBL/GenBank/DDBJ databases">
        <title>Draft genome sequence of Aduncisulcus paluster, a free-living microaerophilic Fornicata.</title>
        <authorList>
            <person name="Yuyama I."/>
            <person name="Kume K."/>
            <person name="Tamura T."/>
            <person name="Inagaki Y."/>
            <person name="Hashimoto T."/>
        </authorList>
    </citation>
    <scope>NUCLEOTIDE SEQUENCE</scope>
    <source>
        <strain evidence="5">NY0171</strain>
    </source>
</reference>
<name>A0ABQ5JXF3_9EUKA</name>
<dbReference type="Gene3D" id="3.30.830.10">
    <property type="entry name" value="Metalloenzyme, LuxS/M16 peptidase-like"/>
    <property type="match status" value="1"/>
</dbReference>
<evidence type="ECO:0000313" key="5">
    <source>
        <dbReference type="EMBL" id="GKT21293.1"/>
    </source>
</evidence>
<dbReference type="PANTHER" id="PTHR11851">
    <property type="entry name" value="METALLOPROTEASE"/>
    <property type="match status" value="1"/>
</dbReference>
<dbReference type="SUPFAM" id="SSF63411">
    <property type="entry name" value="LuxS/MPP-like metallohydrolase"/>
    <property type="match status" value="1"/>
</dbReference>
<proteinExistence type="inferred from homology"/>
<gene>
    <name evidence="5" type="ORF">ADUPG1_011860</name>
</gene>
<dbReference type="Proteomes" id="UP001057375">
    <property type="component" value="Unassembled WGS sequence"/>
</dbReference>
<accession>A0ABQ5JXF3</accession>
<organism evidence="5 6">
    <name type="scientific">Aduncisulcus paluster</name>
    <dbReference type="NCBI Taxonomy" id="2918883"/>
    <lineage>
        <taxon>Eukaryota</taxon>
        <taxon>Metamonada</taxon>
        <taxon>Carpediemonas-like organisms</taxon>
        <taxon>Aduncisulcus</taxon>
    </lineage>
</organism>
<dbReference type="Pfam" id="PF00675">
    <property type="entry name" value="Peptidase_M16"/>
    <property type="match status" value="1"/>
</dbReference>
<evidence type="ECO:0000256" key="3">
    <source>
        <dbReference type="ARBA" id="ARBA00032315"/>
    </source>
</evidence>
<dbReference type="EMBL" id="BQXS01012310">
    <property type="protein sequence ID" value="GKT21293.1"/>
    <property type="molecule type" value="Genomic_DNA"/>
</dbReference>
<dbReference type="InterPro" id="IPR001431">
    <property type="entry name" value="Pept_M16_Zn_BS"/>
</dbReference>
<dbReference type="InterPro" id="IPR011249">
    <property type="entry name" value="Metalloenz_LuxS/M16"/>
</dbReference>
<evidence type="ECO:0000256" key="1">
    <source>
        <dbReference type="ARBA" id="ARBA00007261"/>
    </source>
</evidence>
<evidence type="ECO:0000259" key="4">
    <source>
        <dbReference type="Pfam" id="PF00675"/>
    </source>
</evidence>
<feature type="domain" description="Peptidase M16 N-terminal" evidence="4">
    <location>
        <begin position="13"/>
        <end position="164"/>
    </location>
</feature>
<protein>
    <recommendedName>
        <fullName evidence="2">Alpha-MPP</fullName>
    </recommendedName>
    <alternativeName>
        <fullName evidence="3">Inactive zinc metalloprotease alpha</fullName>
    </alternativeName>
</protein>
<comment type="caution">
    <text evidence="5">The sequence shown here is derived from an EMBL/GenBank/DDBJ whole genome shotgun (WGS) entry which is preliminary data.</text>
</comment>
<dbReference type="InterPro" id="IPR011765">
    <property type="entry name" value="Pept_M16_N"/>
</dbReference>
<dbReference type="InterPro" id="IPR050361">
    <property type="entry name" value="MPP/UQCRC_Complex"/>
</dbReference>
<dbReference type="PROSITE" id="PS00143">
    <property type="entry name" value="INSULINASE"/>
    <property type="match status" value="1"/>
</dbReference>